<reference evidence="1 2" key="1">
    <citation type="journal article" date="2016" name="Genome Announc.">
        <title>Draft Genome Sequence of Planomonospora sphaerica JCM9374, a Rare Actinomycete.</title>
        <authorList>
            <person name="Dohra H."/>
            <person name="Suzuki T."/>
            <person name="Inoue Y."/>
            <person name="Kodani S."/>
        </authorList>
    </citation>
    <scope>NUCLEOTIDE SEQUENCE [LARGE SCALE GENOMIC DNA]</scope>
    <source>
        <strain evidence="1 2">JCM 9374</strain>
    </source>
</reference>
<organism evidence="1 2">
    <name type="scientific">Planomonospora sphaerica</name>
    <dbReference type="NCBI Taxonomy" id="161355"/>
    <lineage>
        <taxon>Bacteria</taxon>
        <taxon>Bacillati</taxon>
        <taxon>Actinomycetota</taxon>
        <taxon>Actinomycetes</taxon>
        <taxon>Streptosporangiales</taxon>
        <taxon>Streptosporangiaceae</taxon>
        <taxon>Planomonospora</taxon>
    </lineage>
</organism>
<comment type="caution">
    <text evidence="1">The sequence shown here is derived from an EMBL/GenBank/DDBJ whole genome shotgun (WGS) entry which is preliminary data.</text>
</comment>
<dbReference type="Proteomes" id="UP000077701">
    <property type="component" value="Unassembled WGS sequence"/>
</dbReference>
<dbReference type="EMBL" id="BDCX01000012">
    <property type="protein sequence ID" value="GAT69086.1"/>
    <property type="molecule type" value="Genomic_DNA"/>
</dbReference>
<name>A0A171DJU7_9ACTN</name>
<protein>
    <submittedName>
        <fullName evidence="1">Uncharacterized protein</fullName>
    </submittedName>
</protein>
<keyword evidence="2" id="KW-1185">Reference proteome</keyword>
<accession>A0A171DJU7</accession>
<sequence>MTGHKGLCGWHGTGPQRGACGNKPYASVKLQYKDYAPVQSACAEALREISSLYGFPIPQE</sequence>
<gene>
    <name evidence="1" type="ORF">PS9374_04753</name>
</gene>
<proteinExistence type="predicted"/>
<dbReference type="AlphaFoldDB" id="A0A171DJU7"/>
<evidence type="ECO:0000313" key="2">
    <source>
        <dbReference type="Proteomes" id="UP000077701"/>
    </source>
</evidence>
<evidence type="ECO:0000313" key="1">
    <source>
        <dbReference type="EMBL" id="GAT69086.1"/>
    </source>
</evidence>
<reference evidence="2" key="2">
    <citation type="submission" date="2016-04" db="EMBL/GenBank/DDBJ databases">
        <title>Planomonospora sphaerica JCM9374 whole genome shotgun sequence.</title>
        <authorList>
            <person name="Suzuki T."/>
            <person name="Dohra H."/>
            <person name="Kodani S."/>
        </authorList>
    </citation>
    <scope>NUCLEOTIDE SEQUENCE [LARGE SCALE GENOMIC DNA]</scope>
    <source>
        <strain evidence="2">JCM 9374</strain>
    </source>
</reference>